<protein>
    <recommendedName>
        <fullName evidence="1">DUF6875 domain-containing protein</fullName>
    </recommendedName>
</protein>
<evidence type="ECO:0000313" key="2">
    <source>
        <dbReference type="EMBL" id="GMI28278.1"/>
    </source>
</evidence>
<organism evidence="2 3">
    <name type="scientific">Triparma columacea</name>
    <dbReference type="NCBI Taxonomy" id="722753"/>
    <lineage>
        <taxon>Eukaryota</taxon>
        <taxon>Sar</taxon>
        <taxon>Stramenopiles</taxon>
        <taxon>Ochrophyta</taxon>
        <taxon>Bolidophyceae</taxon>
        <taxon>Parmales</taxon>
        <taxon>Triparmaceae</taxon>
        <taxon>Triparma</taxon>
    </lineage>
</organism>
<dbReference type="InterPro" id="IPR049240">
    <property type="entry name" value="DUF6875"/>
</dbReference>
<reference evidence="3" key="1">
    <citation type="journal article" date="2023" name="Commun. Biol.">
        <title>Genome analysis of Parmales, the sister group of diatoms, reveals the evolutionary specialization of diatoms from phago-mixotrophs to photoautotrophs.</title>
        <authorList>
            <person name="Ban H."/>
            <person name="Sato S."/>
            <person name="Yoshikawa S."/>
            <person name="Yamada K."/>
            <person name="Nakamura Y."/>
            <person name="Ichinomiya M."/>
            <person name="Sato N."/>
            <person name="Blanc-Mathieu R."/>
            <person name="Endo H."/>
            <person name="Kuwata A."/>
            <person name="Ogata H."/>
        </authorList>
    </citation>
    <scope>NUCLEOTIDE SEQUENCE [LARGE SCALE GENOMIC DNA]</scope>
</reference>
<dbReference type="PANTHER" id="PTHR28630:SF3">
    <property type="entry name" value="PEROXIREDOXIN-LIKE 2C"/>
    <property type="match status" value="1"/>
</dbReference>
<dbReference type="Pfam" id="PF21780">
    <property type="entry name" value="DUF6875"/>
    <property type="match status" value="1"/>
</dbReference>
<accession>A0A9W7L399</accession>
<dbReference type="EMBL" id="BRYA01000661">
    <property type="protein sequence ID" value="GMI28278.1"/>
    <property type="molecule type" value="Genomic_DNA"/>
</dbReference>
<gene>
    <name evidence="2" type="ORF">TrCOL_g13056</name>
</gene>
<dbReference type="PANTHER" id="PTHR28630">
    <property type="match status" value="1"/>
</dbReference>
<name>A0A9W7L399_9STRA</name>
<dbReference type="InterPro" id="IPR032801">
    <property type="entry name" value="PXL2A/B/C"/>
</dbReference>
<dbReference type="Proteomes" id="UP001165065">
    <property type="component" value="Unassembled WGS sequence"/>
</dbReference>
<evidence type="ECO:0000313" key="3">
    <source>
        <dbReference type="Proteomes" id="UP001165065"/>
    </source>
</evidence>
<comment type="caution">
    <text evidence="2">The sequence shown here is derived from an EMBL/GenBank/DDBJ whole genome shotgun (WGS) entry which is preliminary data.</text>
</comment>
<dbReference type="AlphaFoldDB" id="A0A9W7L399"/>
<evidence type="ECO:0000259" key="1">
    <source>
        <dbReference type="Pfam" id="PF21780"/>
    </source>
</evidence>
<proteinExistence type="predicted"/>
<dbReference type="InterPro" id="IPR036249">
    <property type="entry name" value="Thioredoxin-like_sf"/>
</dbReference>
<dbReference type="Pfam" id="PF13911">
    <property type="entry name" value="AhpC-TSA_2"/>
    <property type="match status" value="1"/>
</dbReference>
<sequence>MEALNTRATIRAVTGETVEIQDLWNGRRICLIFLRQLGCRWCRLQVAGMVESNLAARLKKHDVHLVCVSLGKVEQAKRWLEITQFDGELYVDENTYGDPSKGVELPQSVSYGIFSLKRSVSSLRLDDPEASKLAAEVALQYPDLEELAEKDGTMTIWPGDVFQTGGAFVLGPGNVCDYAYRSKYAGDHPSISELVRYSTGCEESTGEEVIYDSTRAWLKWMRMEGKVMVGFGGSIVSDTIIQRIIVGVTSASRKCGLALGIGLAGGILGLRLQGEGARNWNGRKFNFLGYTLGSLMAFSSLKQSYLALTKRRIKYLKPSDITLLTPIDIDNKVLENGMPECDCGATMAAMPMLGLREPSDLKVEAKKMMRQRSETWSSELESSNEFQTTLCYVCEFLAKPHPSVGRGGPVCPFVPTSLKKNSIYMSVIRTSSLVDGEAMGQNKEEIVRKILVKLLQDFVPVFLGLEPSKGRLRQFKAVILVFPDVKSSQAHEIIDAVQVQAKSFFVEKGLMVGEFHETNNASGLRNANFFPLRTPYPCLAIRHMVPGDFVFMTLDDYGLDLRAKLLRGFLDVFGGDDKPQVAQAREKLKETEALLAKGEEEKKTT</sequence>
<dbReference type="Gene3D" id="3.40.30.10">
    <property type="entry name" value="Glutaredoxin"/>
    <property type="match status" value="1"/>
</dbReference>
<dbReference type="SUPFAM" id="SSF52833">
    <property type="entry name" value="Thioredoxin-like"/>
    <property type="match status" value="1"/>
</dbReference>
<feature type="domain" description="DUF6875" evidence="1">
    <location>
        <begin position="392"/>
        <end position="557"/>
    </location>
</feature>
<keyword evidence="3" id="KW-1185">Reference proteome</keyword>
<dbReference type="OrthoDB" id="40334at2759"/>